<evidence type="ECO:0000256" key="1">
    <source>
        <dbReference type="ARBA" id="ARBA00022723"/>
    </source>
</evidence>
<dbReference type="InterPro" id="IPR006564">
    <property type="entry name" value="Znf_PMZ"/>
</dbReference>
<organism evidence="6 7">
    <name type="scientific">Helianthus annuus</name>
    <name type="common">Common sunflower</name>
    <dbReference type="NCBI Taxonomy" id="4232"/>
    <lineage>
        <taxon>Eukaryota</taxon>
        <taxon>Viridiplantae</taxon>
        <taxon>Streptophyta</taxon>
        <taxon>Embryophyta</taxon>
        <taxon>Tracheophyta</taxon>
        <taxon>Spermatophyta</taxon>
        <taxon>Magnoliopsida</taxon>
        <taxon>eudicotyledons</taxon>
        <taxon>Gunneridae</taxon>
        <taxon>Pentapetalae</taxon>
        <taxon>asterids</taxon>
        <taxon>campanulids</taxon>
        <taxon>Asterales</taxon>
        <taxon>Asteraceae</taxon>
        <taxon>Asteroideae</taxon>
        <taxon>Heliantheae alliance</taxon>
        <taxon>Heliantheae</taxon>
        <taxon>Helianthus</taxon>
    </lineage>
</organism>
<reference evidence="7" key="1">
    <citation type="journal article" date="2017" name="Nature">
        <title>The sunflower genome provides insights into oil metabolism, flowering and Asterid evolution.</title>
        <authorList>
            <person name="Badouin H."/>
            <person name="Gouzy J."/>
            <person name="Grassa C.J."/>
            <person name="Murat F."/>
            <person name="Staton S.E."/>
            <person name="Cottret L."/>
            <person name="Lelandais-Briere C."/>
            <person name="Owens G.L."/>
            <person name="Carrere S."/>
            <person name="Mayjonade B."/>
            <person name="Legrand L."/>
            <person name="Gill N."/>
            <person name="Kane N.C."/>
            <person name="Bowers J.E."/>
            <person name="Hubner S."/>
            <person name="Bellec A."/>
            <person name="Berard A."/>
            <person name="Berges H."/>
            <person name="Blanchet N."/>
            <person name="Boniface M.C."/>
            <person name="Brunel D."/>
            <person name="Catrice O."/>
            <person name="Chaidir N."/>
            <person name="Claudel C."/>
            <person name="Donnadieu C."/>
            <person name="Faraut T."/>
            <person name="Fievet G."/>
            <person name="Helmstetter N."/>
            <person name="King M."/>
            <person name="Knapp S.J."/>
            <person name="Lai Z."/>
            <person name="Le Paslier M.C."/>
            <person name="Lippi Y."/>
            <person name="Lorenzon L."/>
            <person name="Mandel J.R."/>
            <person name="Marage G."/>
            <person name="Marchand G."/>
            <person name="Marquand E."/>
            <person name="Bret-Mestries E."/>
            <person name="Morien E."/>
            <person name="Nambeesan S."/>
            <person name="Nguyen T."/>
            <person name="Pegot-Espagnet P."/>
            <person name="Pouilly N."/>
            <person name="Raftis F."/>
            <person name="Sallet E."/>
            <person name="Schiex T."/>
            <person name="Thomas J."/>
            <person name="Vandecasteele C."/>
            <person name="Vares D."/>
            <person name="Vear F."/>
            <person name="Vautrin S."/>
            <person name="Crespi M."/>
            <person name="Mangin B."/>
            <person name="Burke J.M."/>
            <person name="Salse J."/>
            <person name="Munos S."/>
            <person name="Vincourt P."/>
            <person name="Rieseberg L.H."/>
            <person name="Langlade N.B."/>
        </authorList>
    </citation>
    <scope>NUCLEOTIDE SEQUENCE [LARGE SCALE GENOMIC DNA]</scope>
    <source>
        <strain evidence="7">cv. SF193</strain>
    </source>
</reference>
<keyword evidence="3" id="KW-0862">Zinc</keyword>
<dbReference type="STRING" id="4232.A0A251RPV9"/>
<proteinExistence type="predicted"/>
<protein>
    <submittedName>
        <fullName evidence="6">Putative FAR1 DNA binding domain, Zinc finger, SWIM-type, MULE transposase domain, FHY3/FAR1 family</fullName>
    </submittedName>
</protein>
<evidence type="ECO:0000256" key="2">
    <source>
        <dbReference type="ARBA" id="ARBA00022771"/>
    </source>
</evidence>
<dbReference type="Pfam" id="PF10551">
    <property type="entry name" value="MULE"/>
    <property type="match status" value="1"/>
</dbReference>
<feature type="domain" description="SWIM-type" evidence="5">
    <location>
        <begin position="654"/>
        <end position="690"/>
    </location>
</feature>
<evidence type="ECO:0000256" key="4">
    <source>
        <dbReference type="PROSITE-ProRule" id="PRU00325"/>
    </source>
</evidence>
<dbReference type="Pfam" id="PF04434">
    <property type="entry name" value="SWIM"/>
    <property type="match status" value="1"/>
</dbReference>
<dbReference type="Pfam" id="PF03101">
    <property type="entry name" value="FAR1"/>
    <property type="match status" value="1"/>
</dbReference>
<sequence length="856" mass="98563">METNPPTSELMSSVRSFPNRFFCSDFQNDEEFNAPASVYTYMHVDCSRSSEAPVRSPDVVVSNNFMNSAFNDDQVMDNEEASQDSQMQPMTVAISGSSHGPSMFDESSRGQLDGWPSNPYFVFDTPQGTRYWIPNVADKFIPVCGKSYPTFADVLSMYELYAFEAGFSVKKGQTKVWNGIPTHKYLRCSKYGKPQPKRTFDTLDESSVKHRRTTFTWCDYKASILVSISNDSYTVLSFNDIHNHELVESYNRDLSKISRKLSFSTKQFIHNMSLNRIGPMRAYRCLVALKGGHHNVNGTPVNFKNFSHQLRIFIGERDAQVFLERLRERFDNLPNFFFYYTVSNGKLSSVFWADEISKLNYKAFGHVLAFDATYNTNRYKMVFVPFTGVDHHFQCVTFGAGLISTESIESYVWLLKAFLKAHGTQPTLVLSDQDPSMLQVVPMVFTESRHRLCMWHIMKKLPSKISADVLDNTDLRSCIHRLVWNVYIKPETFESRWNDLLQTFRLQDHSWLNEMYNIKHLWVPAYFRELPMCCLMKTTSHCESSNAAFKVNSTSANTLVQFMMCFENRVDSQRYRQRVSEYKTSSTMFTGNTDLAIEQHAFAIYTNAVFAQVQKEIIKGKFLCYITNQTETSDSSLLIDVTHLDKRNNITNVYQVTYNTVDQSASCSCRNFTRIGYLCRHVFCVYRLKNVERIPPQYINDRWRRDALPKHVFSISSRYGVNPHALSVMRNEILDLVTECVDVARTDEDALAKLVDQLRDFKINVLSKQPLSTTENESNECQMEEIVGQPINIPVEVANPEVARNKGCGTHTRIFGPGEKAKAKPPKRPKQLRLCKRCGVTPPISTCHRWARWGVW</sequence>
<evidence type="ECO:0000313" key="7">
    <source>
        <dbReference type="Proteomes" id="UP000215914"/>
    </source>
</evidence>
<dbReference type="PANTHER" id="PTHR47718:SF12">
    <property type="entry name" value="PROTEIN FAR1-RELATED SEQUENCE"/>
    <property type="match status" value="1"/>
</dbReference>
<dbReference type="OMA" id="GTHTRIF"/>
<gene>
    <name evidence="6" type="ORF">HannXRQ_Chr17g0533771</name>
</gene>
<evidence type="ECO:0000313" key="6">
    <source>
        <dbReference type="EMBL" id="OTF84869.1"/>
    </source>
</evidence>
<dbReference type="InterPro" id="IPR007527">
    <property type="entry name" value="Znf_SWIM"/>
</dbReference>
<dbReference type="Proteomes" id="UP000215914">
    <property type="component" value="Chromosome 17"/>
</dbReference>
<keyword evidence="1" id="KW-0479">Metal-binding</keyword>
<evidence type="ECO:0000259" key="5">
    <source>
        <dbReference type="PROSITE" id="PS50966"/>
    </source>
</evidence>
<dbReference type="SMART" id="SM00575">
    <property type="entry name" value="ZnF_PMZ"/>
    <property type="match status" value="1"/>
</dbReference>
<keyword evidence="2 4" id="KW-0863">Zinc-finger</keyword>
<dbReference type="AlphaFoldDB" id="A0A251RPV9"/>
<dbReference type="GO" id="GO:0008270">
    <property type="term" value="F:zinc ion binding"/>
    <property type="evidence" value="ECO:0007669"/>
    <property type="project" value="UniProtKB-KW"/>
</dbReference>
<name>A0A251RPV9_HELAN</name>
<dbReference type="PROSITE" id="PS50966">
    <property type="entry name" value="ZF_SWIM"/>
    <property type="match status" value="1"/>
</dbReference>
<accession>A0A251RPV9</accession>
<keyword evidence="7" id="KW-1185">Reference proteome</keyword>
<dbReference type="InterPro" id="IPR018289">
    <property type="entry name" value="MULE_transposase_dom"/>
</dbReference>
<dbReference type="EMBL" id="CM007906">
    <property type="protein sequence ID" value="OTF84869.1"/>
    <property type="molecule type" value="Genomic_DNA"/>
</dbReference>
<evidence type="ECO:0000256" key="3">
    <source>
        <dbReference type="ARBA" id="ARBA00022833"/>
    </source>
</evidence>
<dbReference type="PANTHER" id="PTHR47718">
    <property type="entry name" value="OS01G0519700 PROTEIN"/>
    <property type="match status" value="1"/>
</dbReference>
<dbReference type="InParanoid" id="A0A251RPV9"/>
<dbReference type="InterPro" id="IPR004330">
    <property type="entry name" value="FAR1_DNA_bnd_dom"/>
</dbReference>